<name>A0A9W6IIW1_9PROT</name>
<dbReference type="RefSeq" id="WP_271185559.1">
    <property type="nucleotide sequence ID" value="NZ_BSFE01000002.1"/>
</dbReference>
<reference evidence="1" key="1">
    <citation type="journal article" date="2014" name="Int. J. Syst. Evol. Microbiol.">
        <title>Complete genome sequence of Corynebacterium casei LMG S-19264T (=DSM 44701T), isolated from a smear-ripened cheese.</title>
        <authorList>
            <consortium name="US DOE Joint Genome Institute (JGI-PGF)"/>
            <person name="Walter F."/>
            <person name="Albersmeier A."/>
            <person name="Kalinowski J."/>
            <person name="Ruckert C."/>
        </authorList>
    </citation>
    <scope>NUCLEOTIDE SEQUENCE</scope>
    <source>
        <strain evidence="1">VKM B-1513</strain>
    </source>
</reference>
<dbReference type="AlphaFoldDB" id="A0A9W6IIW1"/>
<comment type="caution">
    <text evidence="1">The sequence shown here is derived from an EMBL/GenBank/DDBJ whole genome shotgun (WGS) entry which is preliminary data.</text>
</comment>
<dbReference type="Proteomes" id="UP001143486">
    <property type="component" value="Unassembled WGS sequence"/>
</dbReference>
<proteinExistence type="predicted"/>
<keyword evidence="2" id="KW-1185">Reference proteome</keyword>
<protein>
    <submittedName>
        <fullName evidence="1">Uncharacterized protein</fullName>
    </submittedName>
</protein>
<evidence type="ECO:0000313" key="2">
    <source>
        <dbReference type="Proteomes" id="UP001143486"/>
    </source>
</evidence>
<evidence type="ECO:0000313" key="1">
    <source>
        <dbReference type="EMBL" id="GLK51166.1"/>
    </source>
</evidence>
<reference evidence="1" key="2">
    <citation type="submission" date="2023-01" db="EMBL/GenBank/DDBJ databases">
        <authorList>
            <person name="Sun Q."/>
            <person name="Evtushenko L."/>
        </authorList>
    </citation>
    <scope>NUCLEOTIDE SEQUENCE</scope>
    <source>
        <strain evidence="1">VKM B-1513</strain>
    </source>
</reference>
<sequence length="59" mass="6418">MSEEMLKLAMLADKVEREDQPGRTASAPVSPLDTFLFWTGRTPAQLAAAAGAEREAERV</sequence>
<dbReference type="EMBL" id="BSFE01000002">
    <property type="protein sequence ID" value="GLK51166.1"/>
    <property type="molecule type" value="Genomic_DNA"/>
</dbReference>
<gene>
    <name evidence="1" type="ORF">GCM10017621_06740</name>
</gene>
<accession>A0A9W6IIW1</accession>
<organism evidence="1 2">
    <name type="scientific">Maricaulis virginensis</name>
    <dbReference type="NCBI Taxonomy" id="144022"/>
    <lineage>
        <taxon>Bacteria</taxon>
        <taxon>Pseudomonadati</taxon>
        <taxon>Pseudomonadota</taxon>
        <taxon>Alphaproteobacteria</taxon>
        <taxon>Maricaulales</taxon>
        <taxon>Maricaulaceae</taxon>
        <taxon>Maricaulis</taxon>
    </lineage>
</organism>